<proteinExistence type="inferred from homology"/>
<gene>
    <name evidence="1" type="primary">ubiJ</name>
    <name evidence="3" type="ORF">CYR32_20365</name>
</gene>
<comment type="pathway">
    <text evidence="1">Cofactor biosynthesis; ubiquinone biosynthesis.</text>
</comment>
<dbReference type="Proteomes" id="UP000234503">
    <property type="component" value="Unassembled WGS sequence"/>
</dbReference>
<evidence type="ECO:0000313" key="3">
    <source>
        <dbReference type="EMBL" id="PLR29632.1"/>
    </source>
</evidence>
<dbReference type="GO" id="GO:0006744">
    <property type="term" value="P:ubiquinone biosynthetic process"/>
    <property type="evidence" value="ECO:0007669"/>
    <property type="project" value="UniProtKB-UniRule"/>
</dbReference>
<dbReference type="PANTHER" id="PTHR38693:SF1">
    <property type="entry name" value="UBIQUINONE BIOSYNTHESIS ACCESSORY FACTOR UBIJ"/>
    <property type="match status" value="1"/>
</dbReference>
<keyword evidence="4" id="KW-1185">Reference proteome</keyword>
<dbReference type="HAMAP" id="MF_02215">
    <property type="entry name" value="UbiJ"/>
    <property type="match status" value="1"/>
</dbReference>
<evidence type="ECO:0000259" key="2">
    <source>
        <dbReference type="Pfam" id="PF02036"/>
    </source>
</evidence>
<dbReference type="InterPro" id="IPR003033">
    <property type="entry name" value="SCP2_sterol-bd_dom"/>
</dbReference>
<comment type="similarity">
    <text evidence="1">Belongs to the UbiJ family.</text>
</comment>
<dbReference type="InterPro" id="IPR038989">
    <property type="entry name" value="UbiJ"/>
</dbReference>
<reference evidence="3 4" key="1">
    <citation type="submission" date="2017-12" db="EMBL/GenBank/DDBJ databases">
        <title>Characterization of six clinical isolates of Enterochimera gen. nov., a novel genus of the Yersiniaciae family and the three species Enterochimera arupensis sp. nov., Enterochimera coloradensis sp. nov, and Enterochimera californica sp. nov.</title>
        <authorList>
            <person name="Rossi A."/>
            <person name="Fisher M."/>
        </authorList>
    </citation>
    <scope>NUCLEOTIDE SEQUENCE [LARGE SCALE GENOMIC DNA]</scope>
    <source>
        <strain evidence="4">2016-Iso4</strain>
    </source>
</reference>
<dbReference type="PANTHER" id="PTHR38693">
    <property type="entry name" value="UBIQUINONE BIOSYNTHESIS PROTEIN UBIJ"/>
    <property type="match status" value="1"/>
</dbReference>
<keyword evidence="1" id="KW-0831">Ubiquinone biosynthesis</keyword>
<organism evidence="3 4">
    <name type="scientific">Chimaeribacter coloradensis</name>
    <dbReference type="NCBI Taxonomy" id="2060068"/>
    <lineage>
        <taxon>Bacteria</taxon>
        <taxon>Pseudomonadati</taxon>
        <taxon>Pseudomonadota</taxon>
        <taxon>Gammaproteobacteria</taxon>
        <taxon>Enterobacterales</taxon>
        <taxon>Yersiniaceae</taxon>
        <taxon>Chimaeribacter</taxon>
    </lineage>
</organism>
<accession>A0A2N5DT97</accession>
<dbReference type="UniPathway" id="UPA00232"/>
<dbReference type="InterPro" id="IPR036527">
    <property type="entry name" value="SCP2_sterol-bd_dom_sf"/>
</dbReference>
<dbReference type="OrthoDB" id="5801225at2"/>
<evidence type="ECO:0000313" key="4">
    <source>
        <dbReference type="Proteomes" id="UP000234503"/>
    </source>
</evidence>
<protein>
    <recommendedName>
        <fullName evidence="1">Ubiquinone biosynthesis accessory factor UbiJ</fullName>
    </recommendedName>
</protein>
<sequence length="202" mass="22632">MLLTPLLTAGLETALNRLLYREPSMKAARLRLAGKILRIRLQELDTPLTMIFSERQVDILGEWAGEADCTVSTRLGVLMKLRDRQQLSPLMRQGELVVDGDLQVVQQLVALLDMAEWEPADLLAPYLGDIAAQGITQTLLKGAQRVRSSLVRRQGHLSEVLTEEWKLAPAPLEIVWFNEEVDALARELDALDARINAMETKP</sequence>
<comment type="subcellular location">
    <subcellularLocation>
        <location evidence="1">Cytoplasm</location>
    </subcellularLocation>
</comment>
<dbReference type="AlphaFoldDB" id="A0A2N5DT97"/>
<dbReference type="SUPFAM" id="SSF55718">
    <property type="entry name" value="SCP-like"/>
    <property type="match status" value="1"/>
</dbReference>
<comment type="caution">
    <text evidence="3">The sequence shown here is derived from an EMBL/GenBank/DDBJ whole genome shotgun (WGS) entry which is preliminary data.</text>
</comment>
<dbReference type="Pfam" id="PF02036">
    <property type="entry name" value="SCP2"/>
    <property type="match status" value="1"/>
</dbReference>
<comment type="function">
    <text evidence="1">Required for ubiquinone (coenzyme Q) biosynthesis. Binds hydrophobic ubiquinone biosynthetic intermediates via its SCP2 domain and is essential for the stability of the Ubi complex. May constitute a docking platform where Ubi enzymes assemble and access their SCP2-bound polyprenyl substrates.</text>
</comment>
<name>A0A2N5DT97_9GAMM</name>
<feature type="domain" description="SCP2" evidence="2">
    <location>
        <begin position="15"/>
        <end position="113"/>
    </location>
</feature>
<dbReference type="RefSeq" id="WP_101826934.1">
    <property type="nucleotide sequence ID" value="NZ_PJZH01000043.1"/>
</dbReference>
<keyword evidence="1" id="KW-0963">Cytoplasm</keyword>
<dbReference type="GO" id="GO:0005737">
    <property type="term" value="C:cytoplasm"/>
    <property type="evidence" value="ECO:0007669"/>
    <property type="project" value="UniProtKB-SubCell"/>
</dbReference>
<evidence type="ECO:0000256" key="1">
    <source>
        <dbReference type="HAMAP-Rule" id="MF_02215"/>
    </source>
</evidence>
<dbReference type="EMBL" id="PJZH01000043">
    <property type="protein sequence ID" value="PLR29632.1"/>
    <property type="molecule type" value="Genomic_DNA"/>
</dbReference>